<dbReference type="InterPro" id="IPR050834">
    <property type="entry name" value="Glycosyltransf_2"/>
</dbReference>
<dbReference type="PANTHER" id="PTHR43685">
    <property type="entry name" value="GLYCOSYLTRANSFERASE"/>
    <property type="match status" value="1"/>
</dbReference>
<dbReference type="AlphaFoldDB" id="A0A085V7C6"/>
<dbReference type="EMBL" id="JPQU01000089">
    <property type="protein sequence ID" value="KFE51339.1"/>
    <property type="molecule type" value="Genomic_DNA"/>
</dbReference>
<gene>
    <name evidence="3" type="ORF">IV01_24105</name>
</gene>
<reference evidence="3 4" key="1">
    <citation type="submission" date="2014-07" db="EMBL/GenBank/DDBJ databases">
        <title>Draft Genome Sequences of Environmental Pseudomonas syringae strains.</title>
        <authorList>
            <person name="Baltrus D.A."/>
            <person name="Berge O."/>
            <person name="Morris C."/>
        </authorList>
    </citation>
    <scope>NUCLEOTIDE SEQUENCE [LARGE SCALE GENOMIC DNA]</scope>
    <source>
        <strain evidence="3 4">GAW0119</strain>
    </source>
</reference>
<proteinExistence type="predicted"/>
<protein>
    <submittedName>
        <fullName evidence="3">Rhamnosyltransferase</fullName>
    </submittedName>
</protein>
<comment type="caution">
    <text evidence="3">The sequence shown here is derived from an EMBL/GenBank/DDBJ whole genome shotgun (WGS) entry which is preliminary data.</text>
</comment>
<name>A0A085V7C6_PSESX</name>
<dbReference type="RefSeq" id="WP_032631467.1">
    <property type="nucleotide sequence ID" value="NZ_JPQU01000089.1"/>
</dbReference>
<sequence length="308" mass="34837">MADLRVACVIPTYNGCKDLKRLLDSLATQTAAFDTLIVDSSSTDGTLELARSRCENVTRIDSKDFNHGGTRQMMVDFNPDYDVYVFMTQDAYVEDIQAIANILLPFADPQIGAVCGRQLPHKNASLLAQHARLFNYPPVSQIKTLEDAPALGIKTPFMSNSFAAYRREALLAVGGFPPHVILSEDMYVTAKMLLDGWKVAYEGSAICRHSHNYTIAEEFRRYFDIGVFQSREAWIYATFGGIAGEGMRYVKSELEFLGRRRMLLWPLSFIRNAAKLLAYKLSKQEHRLPTRLKKKLGMHGRYWDGPYA</sequence>
<dbReference type="Proteomes" id="UP000028631">
    <property type="component" value="Unassembled WGS sequence"/>
</dbReference>
<dbReference type="PATRIC" id="fig|317.175.peg.5025"/>
<keyword evidence="4" id="KW-1185">Reference proteome</keyword>
<keyword evidence="1" id="KW-0472">Membrane</keyword>
<organism evidence="3 4">
    <name type="scientific">Pseudomonas syringae</name>
    <dbReference type="NCBI Taxonomy" id="317"/>
    <lineage>
        <taxon>Bacteria</taxon>
        <taxon>Pseudomonadati</taxon>
        <taxon>Pseudomonadota</taxon>
        <taxon>Gammaproteobacteria</taxon>
        <taxon>Pseudomonadales</taxon>
        <taxon>Pseudomonadaceae</taxon>
        <taxon>Pseudomonas</taxon>
    </lineage>
</organism>
<keyword evidence="3" id="KW-0808">Transferase</keyword>
<keyword evidence="1" id="KW-1003">Cell membrane</keyword>
<dbReference type="InterPro" id="IPR001173">
    <property type="entry name" value="Glyco_trans_2-like"/>
</dbReference>
<evidence type="ECO:0000256" key="1">
    <source>
        <dbReference type="ARBA" id="ARBA00022519"/>
    </source>
</evidence>
<dbReference type="SUPFAM" id="SSF53448">
    <property type="entry name" value="Nucleotide-diphospho-sugar transferases"/>
    <property type="match status" value="1"/>
</dbReference>
<dbReference type="PANTHER" id="PTHR43685:SF13">
    <property type="entry name" value="O ANTIGEN BIOSYNTHESIS RHAMNOSYLTRANSFERASE RFBN"/>
    <property type="match status" value="1"/>
</dbReference>
<dbReference type="Pfam" id="PF00535">
    <property type="entry name" value="Glycos_transf_2"/>
    <property type="match status" value="1"/>
</dbReference>
<evidence type="ECO:0000313" key="3">
    <source>
        <dbReference type="EMBL" id="KFE51339.1"/>
    </source>
</evidence>
<dbReference type="OrthoDB" id="9790005at2"/>
<keyword evidence="1" id="KW-0997">Cell inner membrane</keyword>
<evidence type="ECO:0000313" key="4">
    <source>
        <dbReference type="Proteomes" id="UP000028631"/>
    </source>
</evidence>
<dbReference type="GO" id="GO:0016740">
    <property type="term" value="F:transferase activity"/>
    <property type="evidence" value="ECO:0007669"/>
    <property type="project" value="UniProtKB-KW"/>
</dbReference>
<dbReference type="InterPro" id="IPR029044">
    <property type="entry name" value="Nucleotide-diphossugar_trans"/>
</dbReference>
<evidence type="ECO:0000259" key="2">
    <source>
        <dbReference type="Pfam" id="PF00535"/>
    </source>
</evidence>
<dbReference type="Gene3D" id="3.90.550.10">
    <property type="entry name" value="Spore Coat Polysaccharide Biosynthesis Protein SpsA, Chain A"/>
    <property type="match status" value="1"/>
</dbReference>
<accession>A0A085V7C6</accession>
<feature type="domain" description="Glycosyltransferase 2-like" evidence="2">
    <location>
        <begin position="9"/>
        <end position="170"/>
    </location>
</feature>
<dbReference type="GO" id="GO:0044010">
    <property type="term" value="P:single-species biofilm formation"/>
    <property type="evidence" value="ECO:0007669"/>
    <property type="project" value="TreeGrafter"/>
</dbReference>